<name>A0A9D2NC08_9FIRM</name>
<comment type="similarity">
    <text evidence="4">Belongs to the glucosamine/galactosamine-6-phosphate isomerase family. NagB subfamily.</text>
</comment>
<evidence type="ECO:0000256" key="1">
    <source>
        <dbReference type="ARBA" id="ARBA00000644"/>
    </source>
</evidence>
<reference evidence="6" key="2">
    <citation type="submission" date="2021-04" db="EMBL/GenBank/DDBJ databases">
        <authorList>
            <person name="Gilroy R."/>
        </authorList>
    </citation>
    <scope>NUCLEOTIDE SEQUENCE</scope>
    <source>
        <strain evidence="6">CHK185-5351</strain>
    </source>
</reference>
<feature type="active site" description="Proton acceptor; for enolization step" evidence="4">
    <location>
        <position position="67"/>
    </location>
</feature>
<evidence type="ECO:0000259" key="5">
    <source>
        <dbReference type="Pfam" id="PF01182"/>
    </source>
</evidence>
<dbReference type="GO" id="GO:0019262">
    <property type="term" value="P:N-acetylneuraminate catabolic process"/>
    <property type="evidence" value="ECO:0007669"/>
    <property type="project" value="UniProtKB-UniRule"/>
</dbReference>
<gene>
    <name evidence="4 6" type="primary">nagB</name>
    <name evidence="6" type="ORF">H9705_10700</name>
</gene>
<organism evidence="6 7">
    <name type="scientific">Candidatus Fusicatenibacter intestinigallinarum</name>
    <dbReference type="NCBI Taxonomy" id="2838598"/>
    <lineage>
        <taxon>Bacteria</taxon>
        <taxon>Bacillati</taxon>
        <taxon>Bacillota</taxon>
        <taxon>Clostridia</taxon>
        <taxon>Lachnospirales</taxon>
        <taxon>Lachnospiraceae</taxon>
        <taxon>Fusicatenibacter</taxon>
    </lineage>
</organism>
<dbReference type="Proteomes" id="UP000823849">
    <property type="component" value="Unassembled WGS sequence"/>
</dbReference>
<dbReference type="GO" id="GO:0006046">
    <property type="term" value="P:N-acetylglucosamine catabolic process"/>
    <property type="evidence" value="ECO:0007669"/>
    <property type="project" value="UniProtKB-UniRule"/>
</dbReference>
<dbReference type="PANTHER" id="PTHR11280:SF5">
    <property type="entry name" value="GLUCOSAMINE-6-PHOSPHATE ISOMERASE"/>
    <property type="match status" value="1"/>
</dbReference>
<feature type="active site" description="For ring-opening step" evidence="4">
    <location>
        <position position="136"/>
    </location>
</feature>
<comment type="pathway">
    <text evidence="4">Amino-sugar metabolism; N-acetylneuraminate degradation; D-fructose 6-phosphate from N-acetylneuraminate: step 5/5.</text>
</comment>
<dbReference type="EMBL" id="DWWU01000044">
    <property type="protein sequence ID" value="HJC16265.1"/>
    <property type="molecule type" value="Genomic_DNA"/>
</dbReference>
<keyword evidence="2 4" id="KW-0378">Hydrolase</keyword>
<dbReference type="NCBIfam" id="TIGR00502">
    <property type="entry name" value="nagB"/>
    <property type="match status" value="1"/>
</dbReference>
<comment type="catalytic activity">
    <reaction evidence="1 4">
        <text>alpha-D-glucosamine 6-phosphate + H2O = beta-D-fructose 6-phosphate + NH4(+)</text>
        <dbReference type="Rhea" id="RHEA:12172"/>
        <dbReference type="ChEBI" id="CHEBI:15377"/>
        <dbReference type="ChEBI" id="CHEBI:28938"/>
        <dbReference type="ChEBI" id="CHEBI:57634"/>
        <dbReference type="ChEBI" id="CHEBI:75989"/>
        <dbReference type="EC" id="3.5.99.6"/>
    </reaction>
</comment>
<dbReference type="AlphaFoldDB" id="A0A9D2NC08"/>
<sequence>MRIIRTRDYEDMSRKAANLISAVMTMKPDCVLGLATGSSPVGTYRNLIRRYENGDLDFSQVTTVNLDEYKGLDGENPQSYRYFMRENLFSHVNIDPARTFLPDGTEEDSEKACGAYDEILRRTGPADLQLLGIGHDGHIGFNEPADTFAKMTHCVDLAEMTIEANARFFSSREEVPTQAYTMGIQTIMSAAKVLMIVSGADKAEIIRKAFFGPVTPQVPASILQFHPDFVLIADEAALSEIGKISVGV</sequence>
<comment type="caution">
    <text evidence="4">Lacks conserved residue(s) required for the propagation of feature annotation.</text>
</comment>
<dbReference type="HAMAP" id="MF_01241">
    <property type="entry name" value="GlcN6P_deamin"/>
    <property type="match status" value="1"/>
</dbReference>
<dbReference type="SUPFAM" id="SSF100950">
    <property type="entry name" value="NagB/RpiA/CoA transferase-like"/>
    <property type="match status" value="1"/>
</dbReference>
<proteinExistence type="inferred from homology"/>
<comment type="function">
    <text evidence="4">Catalyzes the reversible isomerization-deamination of glucosamine 6-phosphate (GlcN6P) to form fructose 6-phosphate (Fru6P) and ammonium ion.</text>
</comment>
<dbReference type="FunFam" id="3.40.50.1360:FF:000003">
    <property type="entry name" value="Glucosamine-6-phosphate deaminase"/>
    <property type="match status" value="1"/>
</dbReference>
<dbReference type="CDD" id="cd01399">
    <property type="entry name" value="GlcN6P_deaminase"/>
    <property type="match status" value="1"/>
</dbReference>
<dbReference type="EC" id="3.5.99.6" evidence="4"/>
<protein>
    <recommendedName>
        <fullName evidence="4">Glucosamine-6-phosphate deaminase</fullName>
        <ecNumber evidence="4">3.5.99.6</ecNumber>
    </recommendedName>
    <alternativeName>
        <fullName evidence="4">GlcN6P deaminase</fullName>
        <shortName evidence="4">GNPDA</shortName>
    </alternativeName>
    <alternativeName>
        <fullName evidence="4">Glucosamine-6-phosphate isomerase</fullName>
    </alternativeName>
</protein>
<dbReference type="GO" id="GO:0005975">
    <property type="term" value="P:carbohydrate metabolic process"/>
    <property type="evidence" value="ECO:0007669"/>
    <property type="project" value="InterPro"/>
</dbReference>
<feature type="active site" description="For ring-opening step" evidence="4">
    <location>
        <position position="143"/>
    </location>
</feature>
<dbReference type="InterPro" id="IPR006148">
    <property type="entry name" value="Glc/Gal-6P_isomerase"/>
</dbReference>
<evidence type="ECO:0000256" key="2">
    <source>
        <dbReference type="ARBA" id="ARBA00022801"/>
    </source>
</evidence>
<evidence type="ECO:0000313" key="7">
    <source>
        <dbReference type="Proteomes" id="UP000823849"/>
    </source>
</evidence>
<dbReference type="InterPro" id="IPR004547">
    <property type="entry name" value="Glucosamine6P_isomerase"/>
</dbReference>
<dbReference type="Pfam" id="PF01182">
    <property type="entry name" value="Glucosamine_iso"/>
    <property type="match status" value="1"/>
</dbReference>
<evidence type="ECO:0000256" key="4">
    <source>
        <dbReference type="HAMAP-Rule" id="MF_01241"/>
    </source>
</evidence>
<dbReference type="GO" id="GO:0004342">
    <property type="term" value="F:glucosamine-6-phosphate deaminase activity"/>
    <property type="evidence" value="ECO:0007669"/>
    <property type="project" value="UniProtKB-UniRule"/>
</dbReference>
<dbReference type="GO" id="GO:0042802">
    <property type="term" value="F:identical protein binding"/>
    <property type="evidence" value="ECO:0007669"/>
    <property type="project" value="TreeGrafter"/>
</dbReference>
<evidence type="ECO:0000313" key="6">
    <source>
        <dbReference type="EMBL" id="HJC16265.1"/>
    </source>
</evidence>
<accession>A0A9D2NC08</accession>
<dbReference type="GO" id="GO:0005737">
    <property type="term" value="C:cytoplasm"/>
    <property type="evidence" value="ECO:0007669"/>
    <property type="project" value="TreeGrafter"/>
</dbReference>
<comment type="caution">
    <text evidence="6">The sequence shown here is derived from an EMBL/GenBank/DDBJ whole genome shotgun (WGS) entry which is preliminary data.</text>
</comment>
<dbReference type="PANTHER" id="PTHR11280">
    <property type="entry name" value="GLUCOSAMINE-6-PHOSPHATE ISOMERASE"/>
    <property type="match status" value="1"/>
</dbReference>
<feature type="active site" description="Proton acceptor; for ring-opening step" evidence="4">
    <location>
        <position position="138"/>
    </location>
</feature>
<keyword evidence="3 4" id="KW-0119">Carbohydrate metabolism</keyword>
<dbReference type="GO" id="GO:0006043">
    <property type="term" value="P:glucosamine catabolic process"/>
    <property type="evidence" value="ECO:0007669"/>
    <property type="project" value="TreeGrafter"/>
</dbReference>
<dbReference type="Gene3D" id="3.40.50.1360">
    <property type="match status" value="1"/>
</dbReference>
<feature type="domain" description="Glucosamine/galactosamine-6-phosphate isomerase" evidence="5">
    <location>
        <begin position="11"/>
        <end position="224"/>
    </location>
</feature>
<evidence type="ECO:0000256" key="3">
    <source>
        <dbReference type="ARBA" id="ARBA00023277"/>
    </source>
</evidence>
<reference evidence="6" key="1">
    <citation type="journal article" date="2021" name="PeerJ">
        <title>Extensive microbial diversity within the chicken gut microbiome revealed by metagenomics and culture.</title>
        <authorList>
            <person name="Gilroy R."/>
            <person name="Ravi A."/>
            <person name="Getino M."/>
            <person name="Pursley I."/>
            <person name="Horton D.L."/>
            <person name="Alikhan N.F."/>
            <person name="Baker D."/>
            <person name="Gharbi K."/>
            <person name="Hall N."/>
            <person name="Watson M."/>
            <person name="Adriaenssens E.M."/>
            <person name="Foster-Nyarko E."/>
            <person name="Jarju S."/>
            <person name="Secka A."/>
            <person name="Antonio M."/>
            <person name="Oren A."/>
            <person name="Chaudhuri R.R."/>
            <person name="La Ragione R."/>
            <person name="Hildebrand F."/>
            <person name="Pallen M.J."/>
        </authorList>
    </citation>
    <scope>NUCLEOTIDE SEQUENCE</scope>
    <source>
        <strain evidence="6">CHK185-5351</strain>
    </source>
</reference>
<dbReference type="InterPro" id="IPR037171">
    <property type="entry name" value="NagB/RpiA_transferase-like"/>
</dbReference>